<dbReference type="PANTHER" id="PTHR21666:SF270">
    <property type="entry name" value="MUREIN HYDROLASE ACTIVATOR ENVC"/>
    <property type="match status" value="1"/>
</dbReference>
<dbReference type="Proteomes" id="UP000002774">
    <property type="component" value="Chromosome"/>
</dbReference>
<reference evidence="3" key="1">
    <citation type="submission" date="2011-09" db="EMBL/GenBank/DDBJ databases">
        <title>The permanent draft genome of Mucilaginibacter paludis DSM 18603.</title>
        <authorList>
            <consortium name="US DOE Joint Genome Institute (JGI-PGF)"/>
            <person name="Lucas S."/>
            <person name="Han J."/>
            <person name="Lapidus A."/>
            <person name="Bruce D."/>
            <person name="Goodwin L."/>
            <person name="Pitluck S."/>
            <person name="Peters L."/>
            <person name="Kyrpides N."/>
            <person name="Mavromatis K."/>
            <person name="Ivanova N."/>
            <person name="Mikhailova N."/>
            <person name="Held B."/>
            <person name="Detter J.C."/>
            <person name="Tapia R."/>
            <person name="Han C."/>
            <person name="Land M."/>
            <person name="Hauser L."/>
            <person name="Markowitz V."/>
            <person name="Cheng J.-F."/>
            <person name="Hugenholtz P."/>
            <person name="Woyke T."/>
            <person name="Wu D."/>
            <person name="Tindall B."/>
            <person name="Brambilla E."/>
            <person name="Klenk H.-P."/>
            <person name="Eisen J.A."/>
        </authorList>
    </citation>
    <scope>NUCLEOTIDE SEQUENCE [LARGE SCALE GENOMIC DNA]</scope>
    <source>
        <strain evidence="3">DSM 18603</strain>
    </source>
</reference>
<evidence type="ECO:0000313" key="3">
    <source>
        <dbReference type="EMBL" id="EHQ26056.1"/>
    </source>
</evidence>
<keyword evidence="4" id="KW-1185">Reference proteome</keyword>
<dbReference type="GO" id="GO:0004222">
    <property type="term" value="F:metalloendopeptidase activity"/>
    <property type="evidence" value="ECO:0007669"/>
    <property type="project" value="TreeGrafter"/>
</dbReference>
<dbReference type="PANTHER" id="PTHR21666">
    <property type="entry name" value="PEPTIDASE-RELATED"/>
    <property type="match status" value="1"/>
</dbReference>
<name>H1YBU3_9SPHI</name>
<dbReference type="eggNOG" id="COG0739">
    <property type="taxonomic scope" value="Bacteria"/>
</dbReference>
<dbReference type="OrthoDB" id="794469at2"/>
<dbReference type="SUPFAM" id="SSF51261">
    <property type="entry name" value="Duplicated hybrid motif"/>
    <property type="match status" value="1"/>
</dbReference>
<evidence type="ECO:0000256" key="1">
    <source>
        <dbReference type="SAM" id="SignalP"/>
    </source>
</evidence>
<protein>
    <submittedName>
        <fullName evidence="3">Peptidase M23</fullName>
    </submittedName>
</protein>
<dbReference type="CDD" id="cd12797">
    <property type="entry name" value="M23_peptidase"/>
    <property type="match status" value="1"/>
</dbReference>
<sequence length="241" mass="27462">MSSNTIYIFILFCLSCTTVAAQNNELKADCIRFNQLNTAIRDGKIKKPEAKTQFQNLMIALKAHSNQINDTNEWVFPVQGYNYRAAGGIAGNGYADRSYTYFDGNKHLAHPAHDLFITDRNQDCIDDKTHQPVNILAVADGVVIACSNEWEINSTLRGGRYIWIYHPRQNILTYYAHNRELFVTPGDVVKKGDKIAEMGRTGYNAYKKRSPTHLHFSAYHLIDNLPVAYNCYADLVKTYKR</sequence>
<evidence type="ECO:0000313" key="4">
    <source>
        <dbReference type="Proteomes" id="UP000002774"/>
    </source>
</evidence>
<dbReference type="Pfam" id="PF01551">
    <property type="entry name" value="Peptidase_M23"/>
    <property type="match status" value="1"/>
</dbReference>
<proteinExistence type="predicted"/>
<dbReference type="EMBL" id="CM001403">
    <property type="protein sequence ID" value="EHQ26056.1"/>
    <property type="molecule type" value="Genomic_DNA"/>
</dbReference>
<evidence type="ECO:0000259" key="2">
    <source>
        <dbReference type="Pfam" id="PF01551"/>
    </source>
</evidence>
<dbReference type="Gene3D" id="2.70.70.10">
    <property type="entry name" value="Glucose Permease (Domain IIA)"/>
    <property type="match status" value="1"/>
</dbReference>
<dbReference type="InterPro" id="IPR050570">
    <property type="entry name" value="Cell_wall_metabolism_enzyme"/>
</dbReference>
<dbReference type="AlphaFoldDB" id="H1YBU3"/>
<dbReference type="InterPro" id="IPR016047">
    <property type="entry name" value="M23ase_b-sheet_dom"/>
</dbReference>
<feature type="domain" description="M23ase beta-sheet core" evidence="2">
    <location>
        <begin position="125"/>
        <end position="220"/>
    </location>
</feature>
<accession>H1YBU3</accession>
<feature type="chain" id="PRO_5003557679" evidence="1">
    <location>
        <begin position="21"/>
        <end position="241"/>
    </location>
</feature>
<feature type="signal peptide" evidence="1">
    <location>
        <begin position="1"/>
        <end position="20"/>
    </location>
</feature>
<organism evidence="3 4">
    <name type="scientific">Mucilaginibacter paludis DSM 18603</name>
    <dbReference type="NCBI Taxonomy" id="714943"/>
    <lineage>
        <taxon>Bacteria</taxon>
        <taxon>Pseudomonadati</taxon>
        <taxon>Bacteroidota</taxon>
        <taxon>Sphingobacteriia</taxon>
        <taxon>Sphingobacteriales</taxon>
        <taxon>Sphingobacteriaceae</taxon>
        <taxon>Mucilaginibacter</taxon>
    </lineage>
</organism>
<gene>
    <name evidence="3" type="ORF">Mucpa_1909</name>
</gene>
<keyword evidence="1" id="KW-0732">Signal</keyword>
<dbReference type="HOGENOM" id="CLU_089250_0_0_10"/>
<dbReference type="InterPro" id="IPR011055">
    <property type="entry name" value="Dup_hybrid_motif"/>
</dbReference>
<dbReference type="STRING" id="714943.Mucpa_1909"/>
<dbReference type="RefSeq" id="WP_008506008.1">
    <property type="nucleotide sequence ID" value="NZ_CM001403.1"/>
</dbReference>